<reference evidence="1 2" key="1">
    <citation type="submission" date="2019-06" db="EMBL/GenBank/DDBJ databases">
        <title>Sequencing the genomes of 1000 actinobacteria strains.</title>
        <authorList>
            <person name="Klenk H.-P."/>
        </authorList>
    </citation>
    <scope>NUCLEOTIDE SEQUENCE [LARGE SCALE GENOMIC DNA]</scope>
    <source>
        <strain evidence="1 2">DSM 18031</strain>
    </source>
</reference>
<proteinExistence type="predicted"/>
<sequence length="109" mass="11307">MPGLAPGDPPGGGQILSKRIIVVCRGSGTGARLVDGVFAAPALSHCTQEATLLLVCADIQEVFRASLDGGAAIVRSVVHDAFGRHAVVQFSRAEVVELWEPSQNDGMIA</sequence>
<dbReference type="AlphaFoldDB" id="A0A543I6G6"/>
<keyword evidence="2" id="KW-1185">Reference proteome</keyword>
<comment type="caution">
    <text evidence="1">The sequence shown here is derived from an EMBL/GenBank/DDBJ whole genome shotgun (WGS) entry which is preliminary data.</text>
</comment>
<organism evidence="1 2">
    <name type="scientific">Klugiella xanthotipulae</name>
    <dbReference type="NCBI Taxonomy" id="244735"/>
    <lineage>
        <taxon>Bacteria</taxon>
        <taxon>Bacillati</taxon>
        <taxon>Actinomycetota</taxon>
        <taxon>Actinomycetes</taxon>
        <taxon>Micrococcales</taxon>
        <taxon>Microbacteriaceae</taxon>
        <taxon>Klugiella</taxon>
    </lineage>
</organism>
<dbReference type="RefSeq" id="WP_141916235.1">
    <property type="nucleotide sequence ID" value="NZ_BAAAYS010000027.1"/>
</dbReference>
<evidence type="ECO:0000313" key="2">
    <source>
        <dbReference type="Proteomes" id="UP000318331"/>
    </source>
</evidence>
<dbReference type="EMBL" id="VFPN01000001">
    <property type="protein sequence ID" value="TQM66141.1"/>
    <property type="molecule type" value="Genomic_DNA"/>
</dbReference>
<accession>A0A543I6G6</accession>
<protein>
    <submittedName>
        <fullName evidence="1">Uncharacterized protein</fullName>
    </submittedName>
</protein>
<name>A0A543I6G6_9MICO</name>
<gene>
    <name evidence="1" type="ORF">FB466_0971</name>
</gene>
<evidence type="ECO:0000313" key="1">
    <source>
        <dbReference type="EMBL" id="TQM66141.1"/>
    </source>
</evidence>
<dbReference type="Proteomes" id="UP000318331">
    <property type="component" value="Unassembled WGS sequence"/>
</dbReference>